<proteinExistence type="predicted"/>
<dbReference type="EMBL" id="SLVM01000026">
    <property type="protein sequence ID" value="TCM78347.1"/>
    <property type="molecule type" value="Genomic_DNA"/>
</dbReference>
<dbReference type="Proteomes" id="UP000295277">
    <property type="component" value="Unassembled WGS sequence"/>
</dbReference>
<name>A0A4R1YM57_9RHOB</name>
<evidence type="ECO:0000313" key="2">
    <source>
        <dbReference type="Proteomes" id="UP000295277"/>
    </source>
</evidence>
<reference evidence="1 2" key="1">
    <citation type="submission" date="2019-03" db="EMBL/GenBank/DDBJ databases">
        <title>Genomic Encyclopedia of Type Strains, Phase IV (KMG-IV): sequencing the most valuable type-strain genomes for metagenomic binning, comparative biology and taxonomic classification.</title>
        <authorList>
            <person name="Goeker M."/>
        </authorList>
    </citation>
    <scope>NUCLEOTIDE SEQUENCE [LARGE SCALE GENOMIC DNA]</scope>
    <source>
        <strain evidence="1 2">DSM 21153</strain>
    </source>
</reference>
<dbReference type="AlphaFoldDB" id="A0A4R1YM57"/>
<comment type="caution">
    <text evidence="1">The sequence shown here is derived from an EMBL/GenBank/DDBJ whole genome shotgun (WGS) entry which is preliminary data.</text>
</comment>
<keyword evidence="2" id="KW-1185">Reference proteome</keyword>
<accession>A0A4R1YM57</accession>
<dbReference type="RefSeq" id="WP_132696304.1">
    <property type="nucleotide sequence ID" value="NZ_SLVM01000026.1"/>
</dbReference>
<gene>
    <name evidence="1" type="ORF">EV216_12624</name>
</gene>
<dbReference type="OrthoDB" id="7860221at2"/>
<organism evidence="1 2">
    <name type="scientific">Rhodovulum steppense</name>
    <dbReference type="NCBI Taxonomy" id="540251"/>
    <lineage>
        <taxon>Bacteria</taxon>
        <taxon>Pseudomonadati</taxon>
        <taxon>Pseudomonadota</taxon>
        <taxon>Alphaproteobacteria</taxon>
        <taxon>Rhodobacterales</taxon>
        <taxon>Paracoccaceae</taxon>
        <taxon>Rhodovulum</taxon>
    </lineage>
</organism>
<sequence>MADKKNDQLIDDPTPLSSRFNWPLLSSRKSAVNLAGVGPTPFSSALGLSLLSSRSGAGAMELRTGDPTPFSSRFNWPLLSERRGNVELSTGDSTPLSSKLNLPLLSDRATVAGGEVSGGGSGLPDGAFGRFIRQIITGEVQK</sequence>
<protein>
    <submittedName>
        <fullName evidence="1">Uncharacterized protein</fullName>
    </submittedName>
</protein>
<evidence type="ECO:0000313" key="1">
    <source>
        <dbReference type="EMBL" id="TCM78347.1"/>
    </source>
</evidence>